<protein>
    <submittedName>
        <fullName evidence="2">Uncharacterized protein</fullName>
    </submittedName>
</protein>
<feature type="transmembrane region" description="Helical" evidence="1">
    <location>
        <begin position="126"/>
        <end position="144"/>
    </location>
</feature>
<feature type="transmembrane region" description="Helical" evidence="1">
    <location>
        <begin position="41"/>
        <end position="64"/>
    </location>
</feature>
<sequence length="227" mass="24645">MVGLEPGITPLPIIVAYFIIAVGIAFFIIKKSSKKLNAIDLAIVGVGGALVAIADHIVGDAIFLPSGIYPIINPPVWFRIFVFFIVIGAVRKVGSGMLTMAVFDIVGDLIHFSFVGEPLWLIEDVFTYGLMADIVIFLTGGKIFAIGEKLKSRFDFLLISALEGGALGFFFSFVHPFFTYGFIAPEVFGFVPDQAEITYLFVTYIPGDILIGAISAIIANRISKVIR</sequence>
<feature type="transmembrane region" description="Helical" evidence="1">
    <location>
        <begin position="76"/>
        <end position="94"/>
    </location>
</feature>
<evidence type="ECO:0000313" key="2">
    <source>
        <dbReference type="EMBL" id="ARM76794.1"/>
    </source>
</evidence>
<dbReference type="STRING" id="282676.B6F84_12715"/>
<keyword evidence="1" id="KW-1133">Transmembrane helix</keyword>
<dbReference type="EMBL" id="CP020477">
    <property type="protein sequence ID" value="ARM76794.1"/>
    <property type="molecule type" value="Genomic_DNA"/>
</dbReference>
<accession>A0A1W6K2X1</accession>
<feature type="transmembrane region" description="Helical" evidence="1">
    <location>
        <begin position="198"/>
        <end position="219"/>
    </location>
</feature>
<feature type="transmembrane region" description="Helical" evidence="1">
    <location>
        <begin position="12"/>
        <end position="29"/>
    </location>
</feature>
<dbReference type="OrthoDB" id="43560at2157"/>
<dbReference type="RefSeq" id="WP_148692590.1">
    <property type="nucleotide sequence ID" value="NZ_CP020477.1"/>
</dbReference>
<organism evidence="2 3">
    <name type="scientific">Acidianus manzaensis</name>
    <dbReference type="NCBI Taxonomy" id="282676"/>
    <lineage>
        <taxon>Archaea</taxon>
        <taxon>Thermoproteota</taxon>
        <taxon>Thermoprotei</taxon>
        <taxon>Sulfolobales</taxon>
        <taxon>Sulfolobaceae</taxon>
        <taxon>Acidianus</taxon>
    </lineage>
</organism>
<keyword evidence="3" id="KW-1185">Reference proteome</keyword>
<feature type="transmembrane region" description="Helical" evidence="1">
    <location>
        <begin position="101"/>
        <end position="120"/>
    </location>
</feature>
<dbReference type="Proteomes" id="UP000193404">
    <property type="component" value="Chromosome"/>
</dbReference>
<name>A0A1W6K2X1_9CREN</name>
<dbReference type="GeneID" id="41591801"/>
<reference evidence="2 3" key="1">
    <citation type="submission" date="2017-03" db="EMBL/GenBank/DDBJ databases">
        <title>Sulfur activation and transportation mechanism of thermophilic Archaea Acidianus manzaensis YN-25.</title>
        <authorList>
            <person name="Ma Y."/>
            <person name="Yang Y."/>
            <person name="Xia J."/>
        </authorList>
    </citation>
    <scope>NUCLEOTIDE SEQUENCE [LARGE SCALE GENOMIC DNA]</scope>
    <source>
        <strain evidence="2 3">YN-25</strain>
    </source>
</reference>
<keyword evidence="1" id="KW-0812">Transmembrane</keyword>
<proteinExistence type="predicted"/>
<dbReference type="AlphaFoldDB" id="A0A1W6K2X1"/>
<keyword evidence="1" id="KW-0472">Membrane</keyword>
<evidence type="ECO:0000256" key="1">
    <source>
        <dbReference type="SAM" id="Phobius"/>
    </source>
</evidence>
<evidence type="ECO:0000313" key="3">
    <source>
        <dbReference type="Proteomes" id="UP000193404"/>
    </source>
</evidence>
<dbReference type="KEGG" id="aman:B6F84_12715"/>
<gene>
    <name evidence="2" type="ORF">B6F84_12715</name>
</gene>
<feature type="transmembrane region" description="Helical" evidence="1">
    <location>
        <begin position="156"/>
        <end position="178"/>
    </location>
</feature>